<dbReference type="Gene3D" id="3.30.1360.40">
    <property type="match status" value="1"/>
</dbReference>
<gene>
    <name evidence="8" type="ORF">MACJ_001629</name>
</gene>
<dbReference type="SMART" id="SM00434">
    <property type="entry name" value="TOP4c"/>
    <property type="match status" value="1"/>
</dbReference>
<comment type="similarity">
    <text evidence="1">Belongs to the type II topoisomerase GyrA/ParC subunit family.</text>
</comment>
<dbReference type="CDD" id="cd00187">
    <property type="entry name" value="TOP4c"/>
    <property type="match status" value="1"/>
</dbReference>
<protein>
    <submittedName>
        <fullName evidence="8">DNA topoisomerase (ATP-hydrolyzing)</fullName>
        <ecNumber evidence="8">5.6.2.2</ecNumber>
    </submittedName>
</protein>
<dbReference type="GO" id="GO:0006265">
    <property type="term" value="P:DNA topological change"/>
    <property type="evidence" value="ECO:0007669"/>
    <property type="project" value="InterPro"/>
</dbReference>
<dbReference type="InterPro" id="IPR013758">
    <property type="entry name" value="Topo_IIA_A/C_ab"/>
</dbReference>
<keyword evidence="2" id="KW-0799">Topoisomerase</keyword>
<evidence type="ECO:0000313" key="9">
    <source>
        <dbReference type="Proteomes" id="UP000244803"/>
    </source>
</evidence>
<feature type="compositionally biased region" description="Low complexity" evidence="6">
    <location>
        <begin position="681"/>
        <end position="695"/>
    </location>
</feature>
<feature type="domain" description="Topo IIA-type catalytic" evidence="7">
    <location>
        <begin position="96"/>
        <end position="598"/>
    </location>
</feature>
<evidence type="ECO:0000256" key="6">
    <source>
        <dbReference type="SAM" id="MobiDB-lite"/>
    </source>
</evidence>
<keyword evidence="4 8" id="KW-0413">Isomerase</keyword>
<dbReference type="OrthoDB" id="734at2759"/>
<proteinExistence type="inferred from homology"/>
<dbReference type="InterPro" id="IPR013760">
    <property type="entry name" value="Topo_IIA-like_dom_sf"/>
</dbReference>
<feature type="coiled-coil region" evidence="5">
    <location>
        <begin position="558"/>
        <end position="590"/>
    </location>
</feature>
<dbReference type="InterPro" id="IPR035516">
    <property type="entry name" value="Gyrase/topoIV_suA_C"/>
</dbReference>
<dbReference type="Pfam" id="PF00521">
    <property type="entry name" value="DNA_topoisoIV"/>
    <property type="match status" value="1"/>
</dbReference>
<dbReference type="EC" id="5.6.2.2" evidence="8"/>
<dbReference type="EMBL" id="CP056068">
    <property type="protein sequence ID" value="UKJ90695.2"/>
    <property type="molecule type" value="Genomic_DNA"/>
</dbReference>
<dbReference type="GO" id="GO:0009330">
    <property type="term" value="C:DNA topoisomerase type II (double strand cut, ATP-hydrolyzing) complex"/>
    <property type="evidence" value="ECO:0007669"/>
    <property type="project" value="TreeGrafter"/>
</dbReference>
<dbReference type="Gene3D" id="1.10.268.10">
    <property type="entry name" value="Topoisomerase, domain 3"/>
    <property type="match status" value="1"/>
</dbReference>
<dbReference type="GO" id="GO:0005524">
    <property type="term" value="F:ATP binding"/>
    <property type="evidence" value="ECO:0007669"/>
    <property type="project" value="InterPro"/>
</dbReference>
<keyword evidence="3" id="KW-0238">DNA-binding</keyword>
<accession>A0A976QSP2</accession>
<name>A0A976QSP2_THEOR</name>
<reference evidence="8" key="1">
    <citation type="submission" date="2022-07" db="EMBL/GenBank/DDBJ databases">
        <title>Evaluation of T. orientalis genome assembly methods using nanopore sequencing and analysis of variation between genomes.</title>
        <authorList>
            <person name="Yam J."/>
            <person name="Micallef M.L."/>
            <person name="Liu M."/>
            <person name="Djordjevic S.P."/>
            <person name="Bogema D.R."/>
            <person name="Jenkins C."/>
        </authorList>
    </citation>
    <scope>NUCLEOTIDE SEQUENCE</scope>
    <source>
        <strain evidence="8">Fish Creek</strain>
    </source>
</reference>
<dbReference type="InterPro" id="IPR050220">
    <property type="entry name" value="Type_II_DNA_Topoisomerases"/>
</dbReference>
<dbReference type="PANTHER" id="PTHR43493:SF5">
    <property type="entry name" value="DNA GYRASE SUBUNIT A, CHLOROPLASTIC_MITOCHONDRIAL"/>
    <property type="match status" value="1"/>
</dbReference>
<dbReference type="GO" id="GO:0003677">
    <property type="term" value="F:DNA binding"/>
    <property type="evidence" value="ECO:0007669"/>
    <property type="project" value="UniProtKB-KW"/>
</dbReference>
<evidence type="ECO:0000259" key="7">
    <source>
        <dbReference type="SMART" id="SM00434"/>
    </source>
</evidence>
<dbReference type="PANTHER" id="PTHR43493">
    <property type="entry name" value="DNA GYRASE/TOPOISOMERASE SUBUNIT A"/>
    <property type="match status" value="1"/>
</dbReference>
<evidence type="ECO:0000256" key="4">
    <source>
        <dbReference type="ARBA" id="ARBA00023235"/>
    </source>
</evidence>
<evidence type="ECO:0000256" key="3">
    <source>
        <dbReference type="ARBA" id="ARBA00023125"/>
    </source>
</evidence>
<sequence length="1089" mass="122612">MRVCNSFLIQKSNSKEFANKIVNSKDLNTYFNKNVYNTVTSNNSFNPINSIYNDSTNDDSSTTAVENSNIGFNGKKIGVAEREFKDDLFQDNLEYHKLNDYMGSCFLQYALSIILGRALPDARDGLKVVHRRILWAMHMLKLGPSGQFRKCAKVVGDVLGNYHPHSDKSVYDALCRLSQDFVMKMPLIDGHGNFGSSDDPPAAMRYTECRLTTFSKSLLLDDINLNTVELVPNFDNTHVEPLVLPCRIPNLLINGSSGIAVGLATNIPPHNPTEIIRAAMHLSKNNGVLENEDELLEYVQGPDFPTGGTIKTTAENFKKIYKTGRGTLLLQSKFTFEEKVRKNNRESVKAYNDYNEIKFKIGSRISIVVTEIPYNIKISDVIANINKNVRNNNIVGISDIRDESDRNGTRLVIELKKQISSTIEIAEIIDKLNNLTELSHYFKCNFIALDKNGTKPVRFNLYNALSIWLEFRTSVLKRKFNHLLKQTKYHLNITNGYLIIIRNLQPIIQLIKTYSTQSNMGGESISGNDGDDREIERELYTKLNESYGLNEGQIKYAMKMTLRQLSRLNEEILKLKKEKLEGEIEEYKKLISDDKLIYKEITNDLKQILENAKLNERTTKIEITDSMVGEKSIPMVNTMESNDGDSGYVESTSADTTAVSSTSGTDGGDVSIDASGPNESNITTNNTTNVTDNVVESSPKGSNTSVSRANEDEIDNLVIYNGMGYVGKIKLDNRFYKSNKNKAIKTKLLFTPNTSIINTLPIRGKEKVGKYGDDVVKSDSSIVGTSNISSGSHVTADVGVKHDKKSVSEGKVESVSYCGSNNNNGLIIVTENKIYNISNSKLKLCKKGYNMFKYLQIKPYDQKILYLTNYKPPLKDILILGFDDGMVSIYNNPDVKMKNSAVRLKLKLSNMKDKRIKFFMHANPQDLVDKHLFLCTKMGNCIKVGVKDIVDRLLREKRKRKNVKLVKLKEKDEVSSFCLTGDNRQILILTNLGKCKLINSNDIKLQKTKGKGYKILRPSRANKTSETEKIVNCLSIDSSDAKRNLLLISKSGVLCKKQLNVRPSPKHHKTKKFWSNIPANDELSYSKLL</sequence>
<dbReference type="SUPFAM" id="SSF101904">
    <property type="entry name" value="GyrA/ParC C-terminal domain-like"/>
    <property type="match status" value="1"/>
</dbReference>
<feature type="compositionally biased region" description="Low complexity" evidence="6">
    <location>
        <begin position="651"/>
        <end position="671"/>
    </location>
</feature>
<evidence type="ECO:0000313" key="8">
    <source>
        <dbReference type="EMBL" id="UKJ90695.2"/>
    </source>
</evidence>
<dbReference type="SUPFAM" id="SSF56719">
    <property type="entry name" value="Type II DNA topoisomerase"/>
    <property type="match status" value="1"/>
</dbReference>
<dbReference type="InterPro" id="IPR013757">
    <property type="entry name" value="Topo_IIA_A_a_sf"/>
</dbReference>
<dbReference type="AlphaFoldDB" id="A0A976QSP2"/>
<dbReference type="Proteomes" id="UP000244803">
    <property type="component" value="Chromosome 2"/>
</dbReference>
<feature type="region of interest" description="Disordered" evidence="6">
    <location>
        <begin position="640"/>
        <end position="707"/>
    </location>
</feature>
<evidence type="ECO:0000256" key="1">
    <source>
        <dbReference type="ARBA" id="ARBA00008263"/>
    </source>
</evidence>
<evidence type="ECO:0000256" key="5">
    <source>
        <dbReference type="SAM" id="Coils"/>
    </source>
</evidence>
<dbReference type="Gene3D" id="2.120.10.90">
    <property type="entry name" value="DNA gyrase/topoisomerase IV, subunit A, C-terminal"/>
    <property type="match status" value="1"/>
</dbReference>
<dbReference type="InterPro" id="IPR002205">
    <property type="entry name" value="Topo_IIA_dom_A"/>
</dbReference>
<dbReference type="Gene3D" id="3.90.199.10">
    <property type="entry name" value="Topoisomerase II, domain 5"/>
    <property type="match status" value="1"/>
</dbReference>
<keyword evidence="5" id="KW-0175">Coiled coil</keyword>
<organism evidence="8 9">
    <name type="scientific">Theileria orientalis</name>
    <dbReference type="NCBI Taxonomy" id="68886"/>
    <lineage>
        <taxon>Eukaryota</taxon>
        <taxon>Sar</taxon>
        <taxon>Alveolata</taxon>
        <taxon>Apicomplexa</taxon>
        <taxon>Aconoidasida</taxon>
        <taxon>Piroplasmida</taxon>
        <taxon>Theileriidae</taxon>
        <taxon>Theileria</taxon>
    </lineage>
</organism>
<dbReference type="GO" id="GO:0003918">
    <property type="term" value="F:DNA topoisomerase type II (double strand cut, ATP-hydrolyzing) activity"/>
    <property type="evidence" value="ECO:0007669"/>
    <property type="project" value="UniProtKB-EC"/>
</dbReference>
<evidence type="ECO:0000256" key="2">
    <source>
        <dbReference type="ARBA" id="ARBA00023029"/>
    </source>
</evidence>